<sequence>MPLPDLLPVFNAQPGATLLLSPDWVIVGASDDYLAATLTQRDAIVGQYIFDAFPDNPLAPEANAVANVRASLARVMATRQPHDMAPQHYDVPDRAQPGRFVERHWLPRHTPVLDAAGQVQFIIQSVQDITASRVAARQLRESQASEQAARAEAEHHRLELRHFLEVAPVAVAIYHGPHHRVELANATTLAIWGRPREAVLHRPVFEVMPEAATPDVLAIFERVFTTGTSLTANEQPTIIHRHGRQEVVYWNMVFEPQRGPDGQVSGIFTVGTEVTEQVRARQQVEQLNLALETRVQERTAAMQESEARFRTMADAAPNQVWAVHPDGSIRYTNRAFLDFVGLETGEQYAATGWTPYLHPDERELAQATLVQAIAQRQPYVLEHRMRRHDGQYRWLLAQGAPSYLPGGELYGYVGSAIDITELKQANEQLRRTNADLDNFIYTASHDLRAPISNIEGLLYLLRHELPPDLVAAHDTIGPTLARMLDSVERFKRTIDHLTDVSKLQKEHAPAISAVDLAAVVESVCLDLAPLLRETNAELGVHLDGLPAIAFSEKNLRSVVYNLLSNALKYRHPDRRPHVDVRGHRRSGFTVLEVHDNGLGIAPHQVPKLFTMFQRFHDHVEGSGVGLYMVKRMVENAGGRIEVHSQLGAGTTFFVHLPHADSGQP</sequence>
<dbReference type="EMBL" id="CP094534">
    <property type="protein sequence ID" value="UOE36369.1"/>
    <property type="molecule type" value="Genomic_DNA"/>
</dbReference>
<dbReference type="RefSeq" id="WP_243520108.1">
    <property type="nucleotide sequence ID" value="NZ_CP094534.1"/>
</dbReference>
<dbReference type="SMART" id="SM00388">
    <property type="entry name" value="HisKA"/>
    <property type="match status" value="1"/>
</dbReference>
<dbReference type="Pfam" id="PF02518">
    <property type="entry name" value="HATPase_c"/>
    <property type="match status" value="1"/>
</dbReference>
<keyword evidence="4" id="KW-0808">Transferase</keyword>
<dbReference type="SUPFAM" id="SSF55874">
    <property type="entry name" value="ATPase domain of HSP90 chaperone/DNA topoisomerase II/histidine kinase"/>
    <property type="match status" value="1"/>
</dbReference>
<dbReference type="InterPro" id="IPR000700">
    <property type="entry name" value="PAS-assoc_C"/>
</dbReference>
<dbReference type="InterPro" id="IPR036097">
    <property type="entry name" value="HisK_dim/P_sf"/>
</dbReference>
<evidence type="ECO:0000259" key="7">
    <source>
        <dbReference type="PROSITE" id="PS50112"/>
    </source>
</evidence>
<dbReference type="CDD" id="cd00082">
    <property type="entry name" value="HisKA"/>
    <property type="match status" value="1"/>
</dbReference>
<feature type="domain" description="PAC" evidence="8">
    <location>
        <begin position="379"/>
        <end position="431"/>
    </location>
</feature>
<protein>
    <recommendedName>
        <fullName evidence="2">histidine kinase</fullName>
        <ecNumber evidence="2">2.7.13.3</ecNumber>
    </recommendedName>
</protein>
<evidence type="ECO:0000256" key="2">
    <source>
        <dbReference type="ARBA" id="ARBA00012438"/>
    </source>
</evidence>
<feature type="domain" description="PAC" evidence="8">
    <location>
        <begin position="87"/>
        <end position="141"/>
    </location>
</feature>
<evidence type="ECO:0000256" key="5">
    <source>
        <dbReference type="ARBA" id="ARBA00022777"/>
    </source>
</evidence>
<dbReference type="Pfam" id="PF08448">
    <property type="entry name" value="PAS_4"/>
    <property type="match status" value="2"/>
</dbReference>
<dbReference type="PROSITE" id="PS50109">
    <property type="entry name" value="HIS_KIN"/>
    <property type="match status" value="1"/>
</dbReference>
<feature type="domain" description="PAS" evidence="7">
    <location>
        <begin position="305"/>
        <end position="376"/>
    </location>
</feature>
<evidence type="ECO:0000256" key="4">
    <source>
        <dbReference type="ARBA" id="ARBA00022679"/>
    </source>
</evidence>
<evidence type="ECO:0000313" key="10">
    <source>
        <dbReference type="Proteomes" id="UP000831390"/>
    </source>
</evidence>
<dbReference type="SUPFAM" id="SSF47384">
    <property type="entry name" value="Homodimeric domain of signal transducing histidine kinase"/>
    <property type="match status" value="1"/>
</dbReference>
<evidence type="ECO:0000259" key="8">
    <source>
        <dbReference type="PROSITE" id="PS50113"/>
    </source>
</evidence>
<dbReference type="EC" id="2.7.13.3" evidence="2"/>
<dbReference type="InterPro" id="IPR001610">
    <property type="entry name" value="PAC"/>
</dbReference>
<dbReference type="NCBIfam" id="TIGR00229">
    <property type="entry name" value="sensory_box"/>
    <property type="match status" value="1"/>
</dbReference>
<dbReference type="PROSITE" id="PS50113">
    <property type="entry name" value="PAC"/>
    <property type="match status" value="2"/>
</dbReference>
<dbReference type="InterPro" id="IPR003594">
    <property type="entry name" value="HATPase_dom"/>
</dbReference>
<dbReference type="InterPro" id="IPR035965">
    <property type="entry name" value="PAS-like_dom_sf"/>
</dbReference>
<dbReference type="PANTHER" id="PTHR43304">
    <property type="entry name" value="PHYTOCHROME-LIKE PROTEIN CPH1"/>
    <property type="match status" value="1"/>
</dbReference>
<dbReference type="SMART" id="SM00091">
    <property type="entry name" value="PAS"/>
    <property type="match status" value="3"/>
</dbReference>
<evidence type="ECO:0000313" key="9">
    <source>
        <dbReference type="EMBL" id="UOE36369.1"/>
    </source>
</evidence>
<dbReference type="Pfam" id="PF00512">
    <property type="entry name" value="HisKA"/>
    <property type="match status" value="1"/>
</dbReference>
<dbReference type="Gene3D" id="3.30.450.20">
    <property type="entry name" value="PAS domain"/>
    <property type="match status" value="3"/>
</dbReference>
<keyword evidence="5" id="KW-0418">Kinase</keyword>
<comment type="catalytic activity">
    <reaction evidence="1">
        <text>ATP + protein L-histidine = ADP + protein N-phospho-L-histidine.</text>
        <dbReference type="EC" id="2.7.13.3"/>
    </reaction>
</comment>
<keyword evidence="10" id="KW-1185">Reference proteome</keyword>
<dbReference type="InterPro" id="IPR013655">
    <property type="entry name" value="PAS_fold_3"/>
</dbReference>
<gene>
    <name evidence="9" type="ORF">MTP16_21870</name>
</gene>
<dbReference type="Gene3D" id="1.10.287.130">
    <property type="match status" value="1"/>
</dbReference>
<dbReference type="Proteomes" id="UP000831390">
    <property type="component" value="Chromosome"/>
</dbReference>
<evidence type="ECO:0000256" key="1">
    <source>
        <dbReference type="ARBA" id="ARBA00000085"/>
    </source>
</evidence>
<dbReference type="SMART" id="SM00387">
    <property type="entry name" value="HATPase_c"/>
    <property type="match status" value="1"/>
</dbReference>
<dbReference type="InterPro" id="IPR005467">
    <property type="entry name" value="His_kinase_dom"/>
</dbReference>
<dbReference type="SUPFAM" id="SSF55785">
    <property type="entry name" value="PYP-like sensor domain (PAS domain)"/>
    <property type="match status" value="3"/>
</dbReference>
<keyword evidence="3" id="KW-0597">Phosphoprotein</keyword>
<organism evidence="9 10">
    <name type="scientific">Hymenobacter monticola</name>
    <dbReference type="NCBI Taxonomy" id="1705399"/>
    <lineage>
        <taxon>Bacteria</taxon>
        <taxon>Pseudomonadati</taxon>
        <taxon>Bacteroidota</taxon>
        <taxon>Cytophagia</taxon>
        <taxon>Cytophagales</taxon>
        <taxon>Hymenobacteraceae</taxon>
        <taxon>Hymenobacter</taxon>
    </lineage>
</organism>
<accession>A0ABY4BBU3</accession>
<dbReference type="PROSITE" id="PS50112">
    <property type="entry name" value="PAS"/>
    <property type="match status" value="1"/>
</dbReference>
<evidence type="ECO:0000256" key="3">
    <source>
        <dbReference type="ARBA" id="ARBA00022553"/>
    </source>
</evidence>
<dbReference type="InterPro" id="IPR052162">
    <property type="entry name" value="Sensor_kinase/Photoreceptor"/>
</dbReference>
<reference evidence="9 10" key="1">
    <citation type="submission" date="2022-03" db="EMBL/GenBank/DDBJ databases">
        <title>Hymenobactersp. isolated from the air.</title>
        <authorList>
            <person name="Won M."/>
            <person name="Kwon S.-W."/>
        </authorList>
    </citation>
    <scope>NUCLEOTIDE SEQUENCE [LARGE SCALE GENOMIC DNA]</scope>
    <source>
        <strain evidence="9 10">KACC 22596</strain>
    </source>
</reference>
<dbReference type="PRINTS" id="PR00344">
    <property type="entry name" value="BCTRLSENSOR"/>
</dbReference>
<dbReference type="InterPro" id="IPR003661">
    <property type="entry name" value="HisK_dim/P_dom"/>
</dbReference>
<dbReference type="Gene3D" id="3.30.565.10">
    <property type="entry name" value="Histidine kinase-like ATPase, C-terminal domain"/>
    <property type="match status" value="1"/>
</dbReference>
<feature type="domain" description="Histidine kinase" evidence="6">
    <location>
        <begin position="442"/>
        <end position="660"/>
    </location>
</feature>
<dbReference type="PANTHER" id="PTHR43304:SF1">
    <property type="entry name" value="PAC DOMAIN-CONTAINING PROTEIN"/>
    <property type="match status" value="1"/>
</dbReference>
<dbReference type="InterPro" id="IPR013656">
    <property type="entry name" value="PAS_4"/>
</dbReference>
<dbReference type="CDD" id="cd00130">
    <property type="entry name" value="PAS"/>
    <property type="match status" value="1"/>
</dbReference>
<name>A0ABY4BBU3_9BACT</name>
<dbReference type="Pfam" id="PF08447">
    <property type="entry name" value="PAS_3"/>
    <property type="match status" value="1"/>
</dbReference>
<dbReference type="InterPro" id="IPR036890">
    <property type="entry name" value="HATPase_C_sf"/>
</dbReference>
<evidence type="ECO:0000259" key="6">
    <source>
        <dbReference type="PROSITE" id="PS50109"/>
    </source>
</evidence>
<dbReference type="InterPro" id="IPR004358">
    <property type="entry name" value="Sig_transdc_His_kin-like_C"/>
</dbReference>
<dbReference type="SMART" id="SM00086">
    <property type="entry name" value="PAC"/>
    <property type="match status" value="1"/>
</dbReference>
<dbReference type="InterPro" id="IPR000014">
    <property type="entry name" value="PAS"/>
</dbReference>
<proteinExistence type="predicted"/>